<dbReference type="RefSeq" id="WP_010881170.1">
    <property type="nucleotide sequence ID" value="NC_000918.1"/>
</dbReference>
<dbReference type="InterPro" id="IPR001279">
    <property type="entry name" value="Metallo-B-lactamas"/>
</dbReference>
<dbReference type="SMART" id="SM00849">
    <property type="entry name" value="Lactamase_B"/>
    <property type="match status" value="1"/>
</dbReference>
<dbReference type="Pfam" id="PF00753">
    <property type="entry name" value="Lactamase_B"/>
    <property type="match status" value="1"/>
</dbReference>
<reference evidence="2 3" key="1">
    <citation type="journal article" date="1998" name="Nature">
        <title>The complete genome of the hyperthermophilic bacterium Aquifex aeolicus.</title>
        <authorList>
            <person name="Deckert G."/>
            <person name="Warren P.V."/>
            <person name="Gaasterland T."/>
            <person name="Young W.G."/>
            <person name="Lenox A.L."/>
            <person name="Graham D.E."/>
            <person name="Overbeek R."/>
            <person name="Snead M.A."/>
            <person name="Keller M."/>
            <person name="Aujay M."/>
            <person name="Huber R."/>
            <person name="Feldman R.A."/>
            <person name="Short J.M."/>
            <person name="Olson G.J."/>
            <person name="Swanson R.V."/>
        </authorList>
    </citation>
    <scope>NUCLEOTIDE SEQUENCE [LARGE SCALE GENOMIC DNA]</scope>
    <source>
        <strain evidence="2 3">VF5</strain>
    </source>
</reference>
<dbReference type="STRING" id="224324.aq_1798"/>
<feature type="domain" description="Metallo-beta-lactamase" evidence="1">
    <location>
        <begin position="52"/>
        <end position="241"/>
    </location>
</feature>
<dbReference type="PANTHER" id="PTHR42951">
    <property type="entry name" value="METALLO-BETA-LACTAMASE DOMAIN-CONTAINING"/>
    <property type="match status" value="1"/>
</dbReference>
<evidence type="ECO:0000259" key="1">
    <source>
        <dbReference type="SMART" id="SM00849"/>
    </source>
</evidence>
<dbReference type="PATRIC" id="fig|224324.8.peg.1391"/>
<dbReference type="InterPro" id="IPR050855">
    <property type="entry name" value="NDM-1-like"/>
</dbReference>
<gene>
    <name evidence="2" type="primary">cphA1</name>
    <name evidence="2" type="ordered locus">aq_1798</name>
</gene>
<dbReference type="Proteomes" id="UP000000798">
    <property type="component" value="Chromosome"/>
</dbReference>
<dbReference type="PIR" id="A70455">
    <property type="entry name" value="A70455"/>
</dbReference>
<dbReference type="HOGENOM" id="CLU_056342_0_0_0"/>
<dbReference type="PANTHER" id="PTHR42951:SF20">
    <property type="entry name" value="BETA LACTAMASE"/>
    <property type="match status" value="1"/>
</dbReference>
<proteinExistence type="predicted"/>
<dbReference type="Gene3D" id="3.60.15.10">
    <property type="entry name" value="Ribonuclease Z/Hydroxyacylglutathione hydrolase-like"/>
    <property type="match status" value="1"/>
</dbReference>
<dbReference type="AlphaFoldDB" id="O67667"/>
<evidence type="ECO:0000313" key="2">
    <source>
        <dbReference type="EMBL" id="AAC07632.1"/>
    </source>
</evidence>
<accession>O67667</accession>
<dbReference type="EnsemblBacteria" id="AAC07632">
    <property type="protein sequence ID" value="AAC07632"/>
    <property type="gene ID" value="aq_1798"/>
</dbReference>
<dbReference type="InterPro" id="IPR036866">
    <property type="entry name" value="RibonucZ/Hydroxyglut_hydro"/>
</dbReference>
<evidence type="ECO:0000313" key="3">
    <source>
        <dbReference type="Proteomes" id="UP000000798"/>
    </source>
</evidence>
<organism evidence="2 3">
    <name type="scientific">Aquifex aeolicus (strain VF5)</name>
    <dbReference type="NCBI Taxonomy" id="224324"/>
    <lineage>
        <taxon>Bacteria</taxon>
        <taxon>Pseudomonadati</taxon>
        <taxon>Aquificota</taxon>
        <taxon>Aquificia</taxon>
        <taxon>Aquificales</taxon>
        <taxon>Aquificaceae</taxon>
        <taxon>Aquifex</taxon>
    </lineage>
</organism>
<dbReference type="CDD" id="cd16282">
    <property type="entry name" value="metallo-hydrolase-like_MBL-fold"/>
    <property type="match status" value="1"/>
</dbReference>
<dbReference type="KEGG" id="aae:aq_1798"/>
<keyword evidence="3" id="KW-1185">Reference proteome</keyword>
<dbReference type="OrthoDB" id="420651at2"/>
<dbReference type="EMBL" id="AE000657">
    <property type="protein sequence ID" value="AAC07632.1"/>
    <property type="molecule type" value="Genomic_DNA"/>
</dbReference>
<dbReference type="SUPFAM" id="SSF56281">
    <property type="entry name" value="Metallo-hydrolase/oxidoreductase"/>
    <property type="match status" value="1"/>
</dbReference>
<protein>
    <submittedName>
        <fullName evidence="2">Beta lactamase</fullName>
    </submittedName>
</protein>
<sequence>MGGFLFFFLLVLFSFSSEYPKHVKETLRKITDRIYGVFGVYEQVSYENRGFISNAYFYVADDGVLVVDALSTYKLGKELIESIRSVTNKPIRFLVVTHYHTDHFYGAKAFREVGAEVIAHEWAFDYISQPSSYNFFLARKKILKEHLEGTELTPPTITLTKNLNVYLQVGKEYKRFEVLHLCRAHTNGDIVVWIPDEKVLFSGDIVFDGRLPFLGSGNSRTWLVCLDEILKMKPRILLPGHGEALIGEKKIKEAVSWTRKYIKDLRETIRKLYEEGCDVECVRERINEELIKIDPSYAQVPVFFNVNPVNAYYVYFEIENEILMGE</sequence>
<dbReference type="eggNOG" id="COG0491">
    <property type="taxonomic scope" value="Bacteria"/>
</dbReference>
<dbReference type="InParanoid" id="O67667"/>
<name>O67667_AQUAE</name>
<dbReference type="SMR" id="O67667"/>